<sequence length="367" mass="40112">MASRLIERLDAAIVSADDPVQRECLKAERAGALARHGLLADARFALAGLRTQSQRRRSARLSAWVWLVDGQIDHFEALAPKAKDKFRRSRELAMEAGDTAMQALASAWLASCSWNESSMTQMAGQLLETLQLAAPDHHSARARAGLVLADAYRFAGDDEASQVWYLKARTHASADGDGSMISALLHNISAMRSARIGLDDAFGHTDLDVAAKALLEAESTANYDWGAGAVALTAMVPIQLRAQLLVVLGRFDEAVALFDAYLGRARSEGMAYREPRFLADRAWCHVCSQRLAEGLRDARQAERGLASQFDADDWAATHARLARVFGACQLPDEAAVHQARAEESLALHKVHQQSMRETLATTLREVI</sequence>
<proteinExistence type="predicted"/>
<evidence type="ECO:0000313" key="2">
    <source>
        <dbReference type="Proteomes" id="UP001500279"/>
    </source>
</evidence>
<evidence type="ECO:0008006" key="3">
    <source>
        <dbReference type="Google" id="ProtNLM"/>
    </source>
</evidence>
<accession>A0ABN1K9P1</accession>
<dbReference type="RefSeq" id="WP_141285830.1">
    <property type="nucleotide sequence ID" value="NZ_BAAAEW010000026.1"/>
</dbReference>
<name>A0ABN1K9P1_9BURK</name>
<protein>
    <recommendedName>
        <fullName evidence="3">Tetratricopeptide repeat protein</fullName>
    </recommendedName>
</protein>
<evidence type="ECO:0000313" key="1">
    <source>
        <dbReference type="EMBL" id="GAA0759251.1"/>
    </source>
</evidence>
<organism evidence="1 2">
    <name type="scientific">Ideonella azotifigens</name>
    <dbReference type="NCBI Taxonomy" id="513160"/>
    <lineage>
        <taxon>Bacteria</taxon>
        <taxon>Pseudomonadati</taxon>
        <taxon>Pseudomonadota</taxon>
        <taxon>Betaproteobacteria</taxon>
        <taxon>Burkholderiales</taxon>
        <taxon>Sphaerotilaceae</taxon>
        <taxon>Ideonella</taxon>
    </lineage>
</organism>
<dbReference type="SUPFAM" id="SSF48452">
    <property type="entry name" value="TPR-like"/>
    <property type="match status" value="1"/>
</dbReference>
<reference evidence="1 2" key="1">
    <citation type="journal article" date="2019" name="Int. J. Syst. Evol. Microbiol.">
        <title>The Global Catalogue of Microorganisms (GCM) 10K type strain sequencing project: providing services to taxonomists for standard genome sequencing and annotation.</title>
        <authorList>
            <consortium name="The Broad Institute Genomics Platform"/>
            <consortium name="The Broad Institute Genome Sequencing Center for Infectious Disease"/>
            <person name="Wu L."/>
            <person name="Ma J."/>
        </authorList>
    </citation>
    <scope>NUCLEOTIDE SEQUENCE [LARGE SCALE GENOMIC DNA]</scope>
    <source>
        <strain evidence="1 2">JCM 15503</strain>
    </source>
</reference>
<keyword evidence="2" id="KW-1185">Reference proteome</keyword>
<dbReference type="InterPro" id="IPR011990">
    <property type="entry name" value="TPR-like_helical_dom_sf"/>
</dbReference>
<comment type="caution">
    <text evidence="1">The sequence shown here is derived from an EMBL/GenBank/DDBJ whole genome shotgun (WGS) entry which is preliminary data.</text>
</comment>
<gene>
    <name evidence="1" type="ORF">GCM10009107_40520</name>
</gene>
<dbReference type="Proteomes" id="UP001500279">
    <property type="component" value="Unassembled WGS sequence"/>
</dbReference>
<dbReference type="EMBL" id="BAAAEW010000026">
    <property type="protein sequence ID" value="GAA0759251.1"/>
    <property type="molecule type" value="Genomic_DNA"/>
</dbReference>